<dbReference type="SUPFAM" id="SSF53474">
    <property type="entry name" value="alpha/beta-Hydrolases"/>
    <property type="match status" value="1"/>
</dbReference>
<keyword evidence="5" id="KW-1185">Reference proteome</keyword>
<evidence type="ECO:0000313" key="4">
    <source>
        <dbReference type="EMBL" id="TWX70501.1"/>
    </source>
</evidence>
<proteinExistence type="predicted"/>
<protein>
    <submittedName>
        <fullName evidence="4">Alpha/beta hydrolase</fullName>
    </submittedName>
</protein>
<evidence type="ECO:0000313" key="3">
    <source>
        <dbReference type="EMBL" id="TWX62099.1"/>
    </source>
</evidence>
<dbReference type="EMBL" id="VOLQ01000004">
    <property type="protein sequence ID" value="TWX70501.1"/>
    <property type="molecule type" value="Genomic_DNA"/>
</dbReference>
<feature type="chain" id="PRO_5022884717" evidence="1">
    <location>
        <begin position="22"/>
        <end position="291"/>
    </location>
</feature>
<keyword evidence="4" id="KW-0378">Hydrolase</keyword>
<dbReference type="InterPro" id="IPR000073">
    <property type="entry name" value="AB_hydrolase_1"/>
</dbReference>
<accession>A0A5C6QP78</accession>
<dbReference type="EMBL" id="VOLR01000004">
    <property type="protein sequence ID" value="TWX62099.1"/>
    <property type="molecule type" value="Genomic_DNA"/>
</dbReference>
<evidence type="ECO:0000313" key="6">
    <source>
        <dbReference type="Proteomes" id="UP000321917"/>
    </source>
</evidence>
<dbReference type="Pfam" id="PF12697">
    <property type="entry name" value="Abhydrolase_6"/>
    <property type="match status" value="1"/>
</dbReference>
<reference evidence="4 6" key="1">
    <citation type="submission" date="2019-07" db="EMBL/GenBank/DDBJ databases">
        <title>Genomes of sea-ice associated Colwellia species.</title>
        <authorList>
            <person name="Bowman J.P."/>
        </authorList>
    </citation>
    <scope>NUCLEOTIDE SEQUENCE [LARGE SCALE GENOMIC DNA]</scope>
    <source>
        <strain evidence="3 5">ACAM 607</strain>
        <strain evidence="4 6">IC036</strain>
    </source>
</reference>
<evidence type="ECO:0000256" key="1">
    <source>
        <dbReference type="SAM" id="SignalP"/>
    </source>
</evidence>
<dbReference type="Proteomes" id="UP000321917">
    <property type="component" value="Unassembled WGS sequence"/>
</dbReference>
<dbReference type="OrthoDB" id="9779853at2"/>
<feature type="domain" description="AB hydrolase-1" evidence="2">
    <location>
        <begin position="36"/>
        <end position="277"/>
    </location>
</feature>
<dbReference type="GO" id="GO:0016787">
    <property type="term" value="F:hydrolase activity"/>
    <property type="evidence" value="ECO:0007669"/>
    <property type="project" value="UniProtKB-KW"/>
</dbReference>
<sequence length="291" mass="32339">MNIVHIILAILVFSMSLNTKAESCISVEVKGAGQPLILIPGLMSDGSVWQSSEKYLAKTYQVHTVSIAGFAKTKPCAGANNIMPRVKIELLSYIKQHKLLKPILLGHSLGAFLSYSLAIENEALFSAIIAVDGLPYIAPIFTRTSLTKPKDMQQQAQFLRNIYQQATAQEMADMTKQNIAIQATSREDQQAVIAMARISDQKTVASALYFLLLNDLREPLKKLKTPLLLIAAQGAFQDDSSRQFATSLYQQQIENVANAHLIINTDARHFIMWDDTKWLMAQTDLFLQGIL</sequence>
<dbReference type="PANTHER" id="PTHR43798">
    <property type="entry name" value="MONOACYLGLYCEROL LIPASE"/>
    <property type="match status" value="1"/>
</dbReference>
<organism evidence="4 6">
    <name type="scientific">Colwellia hornerae</name>
    <dbReference type="NCBI Taxonomy" id="89402"/>
    <lineage>
        <taxon>Bacteria</taxon>
        <taxon>Pseudomonadati</taxon>
        <taxon>Pseudomonadota</taxon>
        <taxon>Gammaproteobacteria</taxon>
        <taxon>Alteromonadales</taxon>
        <taxon>Colwelliaceae</taxon>
        <taxon>Colwellia</taxon>
    </lineage>
</organism>
<evidence type="ECO:0000313" key="5">
    <source>
        <dbReference type="Proteomes" id="UP000321525"/>
    </source>
</evidence>
<keyword evidence="1" id="KW-0732">Signal</keyword>
<dbReference type="Proteomes" id="UP000321525">
    <property type="component" value="Unassembled WGS sequence"/>
</dbReference>
<name>A0A5C6QP78_9GAMM</name>
<dbReference type="RefSeq" id="WP_146798170.1">
    <property type="nucleotide sequence ID" value="NZ_VOLP01000005.1"/>
</dbReference>
<dbReference type="InterPro" id="IPR050266">
    <property type="entry name" value="AB_hydrolase_sf"/>
</dbReference>
<comment type="caution">
    <text evidence="4">The sequence shown here is derived from an EMBL/GenBank/DDBJ whole genome shotgun (WGS) entry which is preliminary data.</text>
</comment>
<dbReference type="Gene3D" id="3.40.50.1820">
    <property type="entry name" value="alpha/beta hydrolase"/>
    <property type="match status" value="1"/>
</dbReference>
<feature type="signal peptide" evidence="1">
    <location>
        <begin position="1"/>
        <end position="21"/>
    </location>
</feature>
<dbReference type="AlphaFoldDB" id="A0A5C6QP78"/>
<evidence type="ECO:0000259" key="2">
    <source>
        <dbReference type="Pfam" id="PF12697"/>
    </source>
</evidence>
<gene>
    <name evidence="3" type="ORF">ESZ26_03765</name>
    <name evidence="4" type="ORF">ESZ27_03020</name>
</gene>
<dbReference type="InterPro" id="IPR029058">
    <property type="entry name" value="AB_hydrolase_fold"/>
</dbReference>